<dbReference type="PANTHER" id="PTHR18964:SF149">
    <property type="entry name" value="BIFUNCTIONAL UDP-N-ACETYLGLUCOSAMINE 2-EPIMERASE_N-ACETYLMANNOSAMINE KINASE"/>
    <property type="match status" value="1"/>
</dbReference>
<dbReference type="RefSeq" id="WP_166008226.1">
    <property type="nucleotide sequence ID" value="NZ_CP049886.1"/>
</dbReference>
<evidence type="ECO:0000313" key="2">
    <source>
        <dbReference type="EMBL" id="QIL46838.1"/>
    </source>
</evidence>
<organism evidence="2 3">
    <name type="scientific">Vagococcus coleopterorum</name>
    <dbReference type="NCBI Taxonomy" id="2714946"/>
    <lineage>
        <taxon>Bacteria</taxon>
        <taxon>Bacillati</taxon>
        <taxon>Bacillota</taxon>
        <taxon>Bacilli</taxon>
        <taxon>Lactobacillales</taxon>
        <taxon>Enterococcaceae</taxon>
        <taxon>Vagococcus</taxon>
    </lineage>
</organism>
<dbReference type="Proteomes" id="UP000500890">
    <property type="component" value="Chromosome"/>
</dbReference>
<dbReference type="InterPro" id="IPR043129">
    <property type="entry name" value="ATPase_NBD"/>
</dbReference>
<dbReference type="PANTHER" id="PTHR18964">
    <property type="entry name" value="ROK (REPRESSOR, ORF, KINASE) FAMILY"/>
    <property type="match status" value="1"/>
</dbReference>
<sequence>MKNYLGIDIGGTFIKYGILDEQYQVIKKWKKKTRLCHSQSEFYDYLCKGLDVSSISCVGVCAPGVISKESKVMSKASENCRIMMGTTINDEVQSRLNRPVRALNDGHAAGYCEMKLGNGVGSESSVYWLLGTGVGGCYCIGEDIVAGRNNIIGEFSHIPIAIEQNKTVGLGRICSVNALIQSYNKGVTVQDKQHSGANILKKYVAKDTYAIQIVNDWCQNIVLGLRMVIAFYNPEIICIGGGVSEEDWLIEKIRNHLDFEVESQLKALAPTKIMPCKFKNDSNLIGAVLYATDQIN</sequence>
<accession>A0A6G8AP33</accession>
<dbReference type="CDD" id="cd24152">
    <property type="entry name" value="ASKHA_NBD_ROK-like"/>
    <property type="match status" value="1"/>
</dbReference>
<proteinExistence type="inferred from homology"/>
<dbReference type="AlphaFoldDB" id="A0A6G8AP33"/>
<dbReference type="Gene3D" id="3.30.420.40">
    <property type="match status" value="2"/>
</dbReference>
<reference evidence="2 3" key="1">
    <citation type="submission" date="2020-03" db="EMBL/GenBank/DDBJ databases">
        <title>Vagococcus sp. nov., isolated from beetles.</title>
        <authorList>
            <person name="Hyun D.-W."/>
            <person name="Bae J.-W."/>
        </authorList>
    </citation>
    <scope>NUCLEOTIDE SEQUENCE [LARGE SCALE GENOMIC DNA]</scope>
    <source>
        <strain evidence="2 3">HDW17A</strain>
    </source>
</reference>
<dbReference type="KEGG" id="vah:G7081_07025"/>
<protein>
    <submittedName>
        <fullName evidence="2">ROK family protein</fullName>
    </submittedName>
</protein>
<dbReference type="EMBL" id="CP049886">
    <property type="protein sequence ID" value="QIL46838.1"/>
    <property type="molecule type" value="Genomic_DNA"/>
</dbReference>
<dbReference type="InterPro" id="IPR000600">
    <property type="entry name" value="ROK"/>
</dbReference>
<evidence type="ECO:0000313" key="3">
    <source>
        <dbReference type="Proteomes" id="UP000500890"/>
    </source>
</evidence>
<dbReference type="SUPFAM" id="SSF53067">
    <property type="entry name" value="Actin-like ATPase domain"/>
    <property type="match status" value="1"/>
</dbReference>
<keyword evidence="3" id="KW-1185">Reference proteome</keyword>
<dbReference type="Pfam" id="PF00480">
    <property type="entry name" value="ROK"/>
    <property type="match status" value="1"/>
</dbReference>
<name>A0A6G8AP33_9ENTE</name>
<comment type="similarity">
    <text evidence="1">Belongs to the ROK (NagC/XylR) family.</text>
</comment>
<gene>
    <name evidence="2" type="ORF">G7081_07025</name>
</gene>
<evidence type="ECO:0000256" key="1">
    <source>
        <dbReference type="ARBA" id="ARBA00006479"/>
    </source>
</evidence>